<dbReference type="Proteomes" id="UP000715441">
    <property type="component" value="Unassembled WGS sequence"/>
</dbReference>
<dbReference type="EMBL" id="JAAXLS010000028">
    <property type="protein sequence ID" value="NKQ56853.1"/>
    <property type="molecule type" value="Genomic_DNA"/>
</dbReference>
<comment type="caution">
    <text evidence="1">The sequence shown here is derived from an EMBL/GenBank/DDBJ whole genome shotgun (WGS) entry which is preliminary data.</text>
</comment>
<organism evidence="1 2">
    <name type="scientific">Amycolatopsis acididurans</name>
    <dbReference type="NCBI Taxonomy" id="2724524"/>
    <lineage>
        <taxon>Bacteria</taxon>
        <taxon>Bacillati</taxon>
        <taxon>Actinomycetota</taxon>
        <taxon>Actinomycetes</taxon>
        <taxon>Pseudonocardiales</taxon>
        <taxon>Pseudonocardiaceae</taxon>
        <taxon>Amycolatopsis</taxon>
    </lineage>
</organism>
<sequence>MWEAPRVFRLEKDGRLRFRRQLTEEDLEQAAAAARSCPMQAIVLRGVTDE</sequence>
<accession>A0ABX1JAQ7</accession>
<protein>
    <submittedName>
        <fullName evidence="1">Ferredoxin</fullName>
    </submittedName>
</protein>
<gene>
    <name evidence="1" type="ORF">HFP15_28675</name>
</gene>
<dbReference type="Gene3D" id="3.30.70.20">
    <property type="match status" value="1"/>
</dbReference>
<keyword evidence="2" id="KW-1185">Reference proteome</keyword>
<evidence type="ECO:0000313" key="2">
    <source>
        <dbReference type="Proteomes" id="UP000715441"/>
    </source>
</evidence>
<reference evidence="1 2" key="1">
    <citation type="submission" date="2020-04" db="EMBL/GenBank/DDBJ databases">
        <title>Novel species.</title>
        <authorList>
            <person name="Teo W.F.A."/>
            <person name="Lipun K."/>
            <person name="Srisuk N."/>
            <person name="Duangmal K."/>
        </authorList>
    </citation>
    <scope>NUCLEOTIDE SEQUENCE [LARGE SCALE GENOMIC DNA]</scope>
    <source>
        <strain evidence="1 2">K13G38</strain>
    </source>
</reference>
<dbReference type="Pfam" id="PF13370">
    <property type="entry name" value="Fer4_13"/>
    <property type="match status" value="1"/>
</dbReference>
<name>A0ABX1JAQ7_9PSEU</name>
<proteinExistence type="predicted"/>
<evidence type="ECO:0000313" key="1">
    <source>
        <dbReference type="EMBL" id="NKQ56853.1"/>
    </source>
</evidence>